<dbReference type="GO" id="GO:0003700">
    <property type="term" value="F:DNA-binding transcription factor activity"/>
    <property type="evidence" value="ECO:0007669"/>
    <property type="project" value="UniProtKB-UniRule"/>
</dbReference>
<keyword evidence="1 4" id="KW-0805">Transcription regulation</keyword>
<evidence type="ECO:0000256" key="2">
    <source>
        <dbReference type="ARBA" id="ARBA00023125"/>
    </source>
</evidence>
<dbReference type="InterPro" id="IPR020886">
    <property type="entry name" value="MTH_967-like"/>
</dbReference>
<dbReference type="Pfam" id="PF26553">
    <property type="entry name" value="PDDEXK_19"/>
    <property type="match status" value="1"/>
</dbReference>
<protein>
    <recommendedName>
        <fullName evidence="4">Putative HTH-type transcriptional regulatory protein UNLARM2_0288</fullName>
    </recommendedName>
</protein>
<dbReference type="HAMAP" id="MF_00584">
    <property type="entry name" value="HTH_type_cro_C1"/>
    <property type="match status" value="1"/>
</dbReference>
<sequence>MRSADALSMGKRAIDSYGYNSIRVEGFRSCFDIIAERNGSMLIFKFISNIDGATKENSAALRKIGAMFNADTFVVGRTYKSSNIRSGFIFQRHGVNCISEDTFEDVLKSKTVKRAQKFIIEKSMPNGELIKSLRKLSGMSREDLAKEVGLSKDSIYRYESGKSWISKKNLKKLEDYFGRSLKFDTEEYANVLEPIGTSSKGMKFTYIRKDPFRMIGKGRKRYEIGRLANQRTMKKWSEFYRKLNEEFDDYPFYLTERKVYSKSINGVPVISRSIFDSLQDEDALLELITYR</sequence>
<dbReference type="CDD" id="cd00093">
    <property type="entry name" value="HTH_XRE"/>
    <property type="match status" value="1"/>
</dbReference>
<evidence type="ECO:0000313" key="6">
    <source>
        <dbReference type="EMBL" id="EET90259.1"/>
    </source>
</evidence>
<gene>
    <name evidence="6" type="ORF">UNLARM2_0288</name>
</gene>
<keyword evidence="2 4" id="KW-0238">DNA-binding</keyword>
<accession>C7DGT8</accession>
<evidence type="ECO:0000256" key="3">
    <source>
        <dbReference type="ARBA" id="ARBA00023163"/>
    </source>
</evidence>
<dbReference type="AlphaFoldDB" id="C7DGT8"/>
<evidence type="ECO:0000256" key="1">
    <source>
        <dbReference type="ARBA" id="ARBA00023015"/>
    </source>
</evidence>
<organism evidence="6 7">
    <name type="scientific">Candidatus Micrarchaeum acidiphilum ARMAN-2</name>
    <dbReference type="NCBI Taxonomy" id="425595"/>
    <lineage>
        <taxon>Archaea</taxon>
        <taxon>Candidatus Micrarchaeota</taxon>
        <taxon>Candidatus Micrarchaeia</taxon>
        <taxon>Candidatus Micrarchaeales</taxon>
        <taxon>Candidatus Micrarchaeaceae</taxon>
        <taxon>Candidatus Micrarchaeum</taxon>
    </lineage>
</organism>
<reference evidence="6 7" key="2">
    <citation type="journal article" date="2010" name="Proc. Natl. Acad. Sci. U.S.A.">
        <title>Enigmatic, ultrasmall, uncultivated Archaea.</title>
        <authorList>
            <person name="Baker B.J."/>
            <person name="Comolli L.R."/>
            <person name="Dick G.J."/>
            <person name="Hauser L.J."/>
            <person name="Hyatt D."/>
            <person name="Dill B.D."/>
            <person name="Land M.L."/>
            <person name="Verberkmoes N.C."/>
            <person name="Hettich R.L."/>
            <person name="Banfield J.F."/>
        </authorList>
    </citation>
    <scope>NUCLEOTIDE SEQUENCE [LARGE SCALE GENOMIC DNA]</scope>
    <source>
        <strain evidence="6">ARMAN-2</strain>
    </source>
</reference>
<dbReference type="Proteomes" id="UP000332487">
    <property type="component" value="Unassembled WGS sequence"/>
</dbReference>
<proteinExistence type="inferred from homology"/>
<name>C7DGT8_MICA2</name>
<reference evidence="6 7" key="1">
    <citation type="journal article" date="2009" name="Genome Biol.">
        <title>Community-wide analysis of microbial genome sequence signatures.</title>
        <authorList>
            <person name="Dick G.J."/>
            <person name="Andersson A.F."/>
            <person name="Baker B.J."/>
            <person name="Simmons S.L."/>
            <person name="Thomas B.C."/>
            <person name="Yelton A.P."/>
            <person name="Banfield J.F."/>
        </authorList>
    </citation>
    <scope>NUCLEOTIDE SEQUENCE [LARGE SCALE GENOMIC DNA]</scope>
    <source>
        <strain evidence="6">ARMAN-2</strain>
    </source>
</reference>
<keyword evidence="3 4" id="KW-0804">Transcription</keyword>
<dbReference type="PROSITE" id="PS50943">
    <property type="entry name" value="HTH_CROC1"/>
    <property type="match status" value="1"/>
</dbReference>
<feature type="domain" description="HTH cro/C1-type" evidence="5">
    <location>
        <begin position="130"/>
        <end position="188"/>
    </location>
</feature>
<evidence type="ECO:0000256" key="4">
    <source>
        <dbReference type="HAMAP-Rule" id="MF_00584"/>
    </source>
</evidence>
<evidence type="ECO:0000259" key="5">
    <source>
        <dbReference type="PROSITE" id="PS50943"/>
    </source>
</evidence>
<dbReference type="GO" id="GO:0003677">
    <property type="term" value="F:DNA binding"/>
    <property type="evidence" value="ECO:0007669"/>
    <property type="project" value="UniProtKB-KW"/>
</dbReference>
<evidence type="ECO:0000313" key="7">
    <source>
        <dbReference type="Proteomes" id="UP000332487"/>
    </source>
</evidence>
<dbReference type="InterPro" id="IPR010982">
    <property type="entry name" value="Lambda_DNA-bd_dom_sf"/>
</dbReference>
<dbReference type="SUPFAM" id="SSF47413">
    <property type="entry name" value="lambda repressor-like DNA-binding domains"/>
    <property type="match status" value="1"/>
</dbReference>
<dbReference type="InterPro" id="IPR059051">
    <property type="entry name" value="MTH_967_PDDEXK"/>
</dbReference>
<dbReference type="InterPro" id="IPR001387">
    <property type="entry name" value="Cro/C1-type_HTH"/>
</dbReference>
<dbReference type="Gene3D" id="1.10.260.40">
    <property type="entry name" value="lambda repressor-like DNA-binding domains"/>
    <property type="match status" value="1"/>
</dbReference>
<dbReference type="EMBL" id="GG697239">
    <property type="protein sequence ID" value="EET90259.1"/>
    <property type="molecule type" value="Genomic_DNA"/>
</dbReference>
<keyword evidence="7" id="KW-1185">Reference proteome</keyword>
<dbReference type="SMART" id="SM00530">
    <property type="entry name" value="HTH_XRE"/>
    <property type="match status" value="1"/>
</dbReference>
<dbReference type="Pfam" id="PF01381">
    <property type="entry name" value="HTH_3"/>
    <property type="match status" value="1"/>
</dbReference>